<reference evidence="1" key="1">
    <citation type="journal article" date="2012" name="Nature">
        <title>The tomato genome sequence provides insights into fleshy fruit evolution.</title>
        <authorList>
            <consortium name="Tomato Genome Consortium"/>
        </authorList>
    </citation>
    <scope>NUCLEOTIDE SEQUENCE [LARGE SCALE GENOMIC DNA]</scope>
    <source>
        <strain evidence="1">cv. Heinz 1706</strain>
    </source>
</reference>
<dbReference type="AlphaFoldDB" id="A0A3Q7HV87"/>
<dbReference type="InParanoid" id="A0A3Q7HV87"/>
<dbReference type="EnsemblPlants" id="Solyc08g083000.2.1">
    <property type="protein sequence ID" value="Solyc08g083000.2.1.1"/>
    <property type="gene ID" value="Solyc08g083000.2"/>
</dbReference>
<accession>A0A3Q7HV87</accession>
<dbReference type="Gramene" id="Solyc08g083000.2.1">
    <property type="protein sequence ID" value="Solyc08g083000.2.1.1"/>
    <property type="gene ID" value="Solyc08g083000.2"/>
</dbReference>
<keyword evidence="2" id="KW-1185">Reference proteome</keyword>
<evidence type="ECO:0000313" key="2">
    <source>
        <dbReference type="Proteomes" id="UP000004994"/>
    </source>
</evidence>
<protein>
    <submittedName>
        <fullName evidence="1">Uncharacterized protein</fullName>
    </submittedName>
</protein>
<dbReference type="PaxDb" id="4081-Solyc08g083000.1.1"/>
<name>A0A3Q7HV87_SOLLC</name>
<reference evidence="1" key="2">
    <citation type="submission" date="2019-01" db="UniProtKB">
        <authorList>
            <consortium name="EnsemblPlants"/>
        </authorList>
    </citation>
    <scope>IDENTIFICATION</scope>
    <source>
        <strain evidence="1">cv. Heinz 1706</strain>
    </source>
</reference>
<sequence>MSNEGQVVSMFGATSMIYNSKDDSVVYSDVTNCCVQFYIGSLVCPFSMEETQNAAKEVCIKTIELEITC</sequence>
<dbReference type="Proteomes" id="UP000004994">
    <property type="component" value="Chromosome 8"/>
</dbReference>
<organism evidence="1">
    <name type="scientific">Solanum lycopersicum</name>
    <name type="common">Tomato</name>
    <name type="synonym">Lycopersicon esculentum</name>
    <dbReference type="NCBI Taxonomy" id="4081"/>
    <lineage>
        <taxon>Eukaryota</taxon>
        <taxon>Viridiplantae</taxon>
        <taxon>Streptophyta</taxon>
        <taxon>Embryophyta</taxon>
        <taxon>Tracheophyta</taxon>
        <taxon>Spermatophyta</taxon>
        <taxon>Magnoliopsida</taxon>
        <taxon>eudicotyledons</taxon>
        <taxon>Gunneridae</taxon>
        <taxon>Pentapetalae</taxon>
        <taxon>asterids</taxon>
        <taxon>lamiids</taxon>
        <taxon>Solanales</taxon>
        <taxon>Solanaceae</taxon>
        <taxon>Solanoideae</taxon>
        <taxon>Solaneae</taxon>
        <taxon>Solanum</taxon>
        <taxon>Solanum subgen. Lycopersicon</taxon>
    </lineage>
</organism>
<proteinExistence type="predicted"/>
<evidence type="ECO:0000313" key="1">
    <source>
        <dbReference type="EnsemblPlants" id="Solyc08g083000.2.1.1"/>
    </source>
</evidence>